<reference evidence="1 2" key="1">
    <citation type="submission" date="2021-04" db="EMBL/GenBank/DDBJ databases">
        <title>novel species isolated from subtropical streams in China.</title>
        <authorList>
            <person name="Lu H."/>
        </authorList>
    </citation>
    <scope>NUCLEOTIDE SEQUENCE [LARGE SCALE GENOMIC DNA]</scope>
    <source>
        <strain evidence="1 2">BYS107W</strain>
    </source>
</reference>
<evidence type="ECO:0000313" key="1">
    <source>
        <dbReference type="EMBL" id="MBR7745227.1"/>
    </source>
</evidence>
<proteinExistence type="predicted"/>
<comment type="caution">
    <text evidence="1">The sequence shown here is derived from an EMBL/GenBank/DDBJ whole genome shotgun (WGS) entry which is preliminary data.</text>
</comment>
<dbReference type="EMBL" id="JAGSPM010000001">
    <property type="protein sequence ID" value="MBR7745227.1"/>
    <property type="molecule type" value="Genomic_DNA"/>
</dbReference>
<dbReference type="RefSeq" id="WP_212682682.1">
    <property type="nucleotide sequence ID" value="NZ_JAGSPM010000001.1"/>
</dbReference>
<dbReference type="AlphaFoldDB" id="A0A941DFB6"/>
<keyword evidence="2" id="KW-1185">Reference proteome</keyword>
<evidence type="ECO:0000313" key="2">
    <source>
        <dbReference type="Proteomes" id="UP000680158"/>
    </source>
</evidence>
<accession>A0A941DFB6</accession>
<name>A0A941DFB6_9BURK</name>
<dbReference type="Proteomes" id="UP000680158">
    <property type="component" value="Unassembled WGS sequence"/>
</dbReference>
<organism evidence="1 2">
    <name type="scientific">Undibacterium baiyunense</name>
    <dbReference type="NCBI Taxonomy" id="2828731"/>
    <lineage>
        <taxon>Bacteria</taxon>
        <taxon>Pseudomonadati</taxon>
        <taxon>Pseudomonadota</taxon>
        <taxon>Betaproteobacteria</taxon>
        <taxon>Burkholderiales</taxon>
        <taxon>Oxalobacteraceae</taxon>
        <taxon>Undibacterium</taxon>
    </lineage>
</organism>
<protein>
    <submittedName>
        <fullName evidence="1">Uncharacterized protein</fullName>
    </submittedName>
</protein>
<sequence>MPVYIECTELLQRFRGGEGLRMMLGQGDAASVWKIVQVERTIESDILLTLRSESALGVLPELDTSRINPSSFGSIQSAYDRALNAAYRELPTSVIDQCRNAAVVFVSRWMQGEKNLEAPVEQDLGAWIKSIKDHFGDNQKLALRSTLEIINKLHPRGKDNERHKMSLRVVDDNDATFAVHALGFLLREIGWAK</sequence>
<gene>
    <name evidence="1" type="ORF">KDM92_01425</name>
</gene>